<dbReference type="InterPro" id="IPR047153">
    <property type="entry name" value="TRIM45/56/19-like"/>
</dbReference>
<dbReference type="InterPro" id="IPR017907">
    <property type="entry name" value="Znf_RING_CS"/>
</dbReference>
<dbReference type="EC" id="2.3.2.27" evidence="3"/>
<accession>A0A8C4SPR6</accession>
<dbReference type="SUPFAM" id="SSF101898">
    <property type="entry name" value="NHL repeat"/>
    <property type="match status" value="1"/>
</dbReference>
<comment type="similarity">
    <text evidence="2">Belongs to the TRIM/RBCC family.</text>
</comment>
<dbReference type="SUPFAM" id="SSF57850">
    <property type="entry name" value="RING/U-box"/>
    <property type="match status" value="1"/>
</dbReference>
<dbReference type="GO" id="GO:0045087">
    <property type="term" value="P:innate immune response"/>
    <property type="evidence" value="ECO:0007669"/>
    <property type="project" value="TreeGrafter"/>
</dbReference>
<dbReference type="Gene3D" id="3.30.160.60">
    <property type="entry name" value="Classic Zinc Finger"/>
    <property type="match status" value="1"/>
</dbReference>
<evidence type="ECO:0000256" key="5">
    <source>
        <dbReference type="ARBA" id="ARBA00022723"/>
    </source>
</evidence>
<sequence length="724" mass="79670">MMAAADAQLSDTIEEEFLKCKICFELFVSPRVLPCLHTYCEQCLVPLIAQGKGRVCCPECRSETDVRGNVCNIKPNFFINGLLDLFKSRNGNRDTACSTCLSSKGTTAAASTRCLDCAIFLCRACTDGHRSSRLTFAHSLVSTKDYTSEGPDREGGGLCQRHNETLRFFCDTCSASLCRTCRMHDHQSHRVRTLADAVGTKKPQLQSLLSSLDGALESAVQHGQTVDARIEVLEGASESIKEQVSQFISRVIEQLFEQQSTVLLELQNFVTQQRSSYLAVKEQLSAHVSSAENTKHFCQQVMETGQDYQIVQLESLVSSHIKKLQEFQLPSMDTKIPSLVVMCEPPASAFQLKFDVFANSSPQLDGTSAVPAQPHVVSSASAEASRQAPGQPENLGRPPPTESTTTQGLPRTSGASPVPRNTSSPEVTAIVMSVTRAVELPSPAPAARPVTPSAQGLSAACYLRTFETDDSSSSYEENITGMSCFQNGDVALADEQNGLIKRFTRNGREKWNISLGSNIRPCSIAVCDNEMFFSSNKKIYKAFEDGDTMQISNLRGSQPQYPIAAYRNEYIAVSEGTACTVSLYDPEGKLMGRVQPRNYCGGKFLFLAVNSREEFIVTDTVNKKVLLFSRSGNILNTYQSPYVPFSICVDKWDNIYVVESNKRISQLDPDGDFQAEFVTFRDGFKPKLVTADRHGHVFVTNRSGSVRVYKIGDHSKPFSAYGAF</sequence>
<feature type="compositionally biased region" description="Polar residues" evidence="9">
    <location>
        <begin position="402"/>
        <end position="426"/>
    </location>
</feature>
<evidence type="ECO:0000259" key="10">
    <source>
        <dbReference type="PROSITE" id="PS50089"/>
    </source>
</evidence>
<evidence type="ECO:0000256" key="2">
    <source>
        <dbReference type="ARBA" id="ARBA00008518"/>
    </source>
</evidence>
<dbReference type="SUPFAM" id="SSF57845">
    <property type="entry name" value="B-box zinc-binding domain"/>
    <property type="match status" value="1"/>
</dbReference>
<dbReference type="RefSeq" id="XP_028669864.1">
    <property type="nucleotide sequence ID" value="XM_028814031.2"/>
</dbReference>
<dbReference type="GeneID" id="114660979"/>
<evidence type="ECO:0000256" key="8">
    <source>
        <dbReference type="PROSITE-ProRule" id="PRU00024"/>
    </source>
</evidence>
<organism evidence="12 13">
    <name type="scientific">Erpetoichthys calabaricus</name>
    <name type="common">Rope fish</name>
    <name type="synonym">Calamoichthys calabaricus</name>
    <dbReference type="NCBI Taxonomy" id="27687"/>
    <lineage>
        <taxon>Eukaryota</taxon>
        <taxon>Metazoa</taxon>
        <taxon>Chordata</taxon>
        <taxon>Craniata</taxon>
        <taxon>Vertebrata</taxon>
        <taxon>Euteleostomi</taxon>
        <taxon>Actinopterygii</taxon>
        <taxon>Polypteriformes</taxon>
        <taxon>Polypteridae</taxon>
        <taxon>Erpetoichthys</taxon>
    </lineage>
</organism>
<evidence type="ECO:0000256" key="3">
    <source>
        <dbReference type="ARBA" id="ARBA00012483"/>
    </source>
</evidence>
<evidence type="ECO:0000256" key="6">
    <source>
        <dbReference type="ARBA" id="ARBA00022771"/>
    </source>
</evidence>
<dbReference type="PROSITE" id="PS00518">
    <property type="entry name" value="ZF_RING_1"/>
    <property type="match status" value="1"/>
</dbReference>
<dbReference type="InterPro" id="IPR013083">
    <property type="entry name" value="Znf_RING/FYVE/PHD"/>
</dbReference>
<feature type="domain" description="RING-type" evidence="10">
    <location>
        <begin position="20"/>
        <end position="61"/>
    </location>
</feature>
<reference evidence="12" key="2">
    <citation type="submission" date="2025-08" db="UniProtKB">
        <authorList>
            <consortium name="Ensembl"/>
        </authorList>
    </citation>
    <scope>IDENTIFICATION</scope>
</reference>
<comment type="catalytic activity">
    <reaction evidence="1">
        <text>S-ubiquitinyl-[E2 ubiquitin-conjugating enzyme]-L-cysteine + [acceptor protein]-L-lysine = [E2 ubiquitin-conjugating enzyme]-L-cysteine + N(6)-ubiquitinyl-[acceptor protein]-L-lysine.</text>
        <dbReference type="EC" id="2.3.2.27"/>
    </reaction>
</comment>
<dbReference type="Gene3D" id="3.30.40.10">
    <property type="entry name" value="Zinc/RING finger domain, C3HC4 (zinc finger)"/>
    <property type="match status" value="1"/>
</dbReference>
<reference evidence="12" key="3">
    <citation type="submission" date="2025-09" db="UniProtKB">
        <authorList>
            <consortium name="Ensembl"/>
        </authorList>
    </citation>
    <scope>IDENTIFICATION</scope>
</reference>
<dbReference type="InterPro" id="IPR011042">
    <property type="entry name" value="6-blade_b-propeller_TolB-like"/>
</dbReference>
<evidence type="ECO:0000256" key="4">
    <source>
        <dbReference type="ARBA" id="ARBA00022553"/>
    </source>
</evidence>
<dbReference type="OrthoDB" id="264520at2759"/>
<evidence type="ECO:0000256" key="1">
    <source>
        <dbReference type="ARBA" id="ARBA00000900"/>
    </source>
</evidence>
<evidence type="ECO:0000313" key="13">
    <source>
        <dbReference type="Proteomes" id="UP000694620"/>
    </source>
</evidence>
<dbReference type="PROSITE" id="PS50089">
    <property type="entry name" value="ZF_RING_2"/>
    <property type="match status" value="1"/>
</dbReference>
<dbReference type="Ensembl" id="ENSECRT00000020188.1">
    <property type="protein sequence ID" value="ENSECRP00000019772.1"/>
    <property type="gene ID" value="ENSECRG00000013248.1"/>
</dbReference>
<dbReference type="GO" id="GO:0008270">
    <property type="term" value="F:zinc ion binding"/>
    <property type="evidence" value="ECO:0007669"/>
    <property type="project" value="UniProtKB-KW"/>
</dbReference>
<keyword evidence="6 8" id="KW-0863">Zinc-finger</keyword>
<keyword evidence="4" id="KW-0597">Phosphoprotein</keyword>
<dbReference type="InterPro" id="IPR000315">
    <property type="entry name" value="Znf_B-box"/>
</dbReference>
<feature type="domain" description="B box-type" evidence="11">
    <location>
        <begin position="154"/>
        <end position="194"/>
    </location>
</feature>
<dbReference type="Proteomes" id="UP000694620">
    <property type="component" value="Chromosome 11"/>
</dbReference>
<evidence type="ECO:0000256" key="7">
    <source>
        <dbReference type="ARBA" id="ARBA00022833"/>
    </source>
</evidence>
<feature type="region of interest" description="Disordered" evidence="9">
    <location>
        <begin position="364"/>
        <end position="426"/>
    </location>
</feature>
<dbReference type="GO" id="GO:0005654">
    <property type="term" value="C:nucleoplasm"/>
    <property type="evidence" value="ECO:0007669"/>
    <property type="project" value="TreeGrafter"/>
</dbReference>
<evidence type="ECO:0000313" key="12">
    <source>
        <dbReference type="Ensembl" id="ENSECRP00000019772.1"/>
    </source>
</evidence>
<name>A0A8C4SPR6_ERPCA</name>
<dbReference type="GeneTree" id="ENSGT00940000162489"/>
<dbReference type="SMART" id="SM00336">
    <property type="entry name" value="BBOX"/>
    <property type="match status" value="2"/>
</dbReference>
<dbReference type="PROSITE" id="PS50119">
    <property type="entry name" value="ZF_BBOX"/>
    <property type="match status" value="1"/>
</dbReference>
<gene>
    <name evidence="12" type="primary">LOC114660979</name>
</gene>
<dbReference type="RefSeq" id="XP_028669862.1">
    <property type="nucleotide sequence ID" value="XM_028814029.2"/>
</dbReference>
<keyword evidence="5" id="KW-0479">Metal-binding</keyword>
<dbReference type="GO" id="GO:0061630">
    <property type="term" value="F:ubiquitin protein ligase activity"/>
    <property type="evidence" value="ECO:0007669"/>
    <property type="project" value="UniProtKB-EC"/>
</dbReference>
<evidence type="ECO:0000256" key="9">
    <source>
        <dbReference type="SAM" id="MobiDB-lite"/>
    </source>
</evidence>
<dbReference type="Pfam" id="PF00643">
    <property type="entry name" value="zf-B_box"/>
    <property type="match status" value="1"/>
</dbReference>
<dbReference type="PANTHER" id="PTHR25462">
    <property type="entry name" value="BONUS, ISOFORM C-RELATED"/>
    <property type="match status" value="1"/>
</dbReference>
<dbReference type="SMART" id="SM00184">
    <property type="entry name" value="RING"/>
    <property type="match status" value="1"/>
</dbReference>
<dbReference type="Pfam" id="PF13445">
    <property type="entry name" value="zf-RING_UBOX"/>
    <property type="match status" value="1"/>
</dbReference>
<dbReference type="InterPro" id="IPR001841">
    <property type="entry name" value="Znf_RING"/>
</dbReference>
<keyword evidence="13" id="KW-1185">Reference proteome</keyword>
<dbReference type="InterPro" id="IPR027370">
    <property type="entry name" value="Znf-RING_euk"/>
</dbReference>
<proteinExistence type="inferred from homology"/>
<protein>
    <recommendedName>
        <fullName evidence="3">RING-type E3 ubiquitin transferase</fullName>
        <ecNumber evidence="3">2.3.2.27</ecNumber>
    </recommendedName>
</protein>
<dbReference type="AlphaFoldDB" id="A0A8C4SPR6"/>
<dbReference type="GO" id="GO:0060340">
    <property type="term" value="P:positive regulation of type I interferon-mediated signaling pathway"/>
    <property type="evidence" value="ECO:0007669"/>
    <property type="project" value="TreeGrafter"/>
</dbReference>
<reference evidence="12" key="1">
    <citation type="submission" date="2021-06" db="EMBL/GenBank/DDBJ databases">
        <authorList>
            <consortium name="Wellcome Sanger Institute Data Sharing"/>
        </authorList>
    </citation>
    <scope>NUCLEOTIDE SEQUENCE [LARGE SCALE GENOMIC DNA]</scope>
</reference>
<dbReference type="Gene3D" id="2.120.10.30">
    <property type="entry name" value="TolB, C-terminal domain"/>
    <property type="match status" value="2"/>
</dbReference>
<dbReference type="PANTHER" id="PTHR25462:SF299">
    <property type="entry name" value="E3 UBIQUITIN-PROTEIN LIGASE TRIM56"/>
    <property type="match status" value="1"/>
</dbReference>
<keyword evidence="7" id="KW-0862">Zinc</keyword>
<evidence type="ECO:0000259" key="11">
    <source>
        <dbReference type="PROSITE" id="PS50119"/>
    </source>
</evidence>